<organism evidence="1 4">
    <name type="scientific">Azospirillum argentinense</name>
    <dbReference type="NCBI Taxonomy" id="2970906"/>
    <lineage>
        <taxon>Bacteria</taxon>
        <taxon>Pseudomonadati</taxon>
        <taxon>Pseudomonadota</taxon>
        <taxon>Alphaproteobacteria</taxon>
        <taxon>Rhodospirillales</taxon>
        <taxon>Azospirillaceae</taxon>
        <taxon>Azospirillum</taxon>
    </lineage>
</organism>
<dbReference type="Proteomes" id="UP000236268">
    <property type="component" value="Unassembled WGS sequence"/>
</dbReference>
<reference evidence="1 4" key="1">
    <citation type="journal article" date="2014" name="Genome Announc.">
        <title>Complete Genome Sequence of the Model Rhizosphere Strain Azospirillum brasilense Az39, Successfully Applied in Agriculture.</title>
        <authorList>
            <person name="Rivera D."/>
            <person name="Revale S."/>
            <person name="Molina R."/>
            <person name="Gualpa J."/>
            <person name="Puente M."/>
            <person name="Maroniche G."/>
            <person name="Paris G."/>
            <person name="Baker D."/>
            <person name="Clavijo B."/>
            <person name="McLay K."/>
            <person name="Spaepen S."/>
            <person name="Perticari A."/>
            <person name="Vazquez M."/>
            <person name="Wisniewski-Dye F."/>
            <person name="Watkins C."/>
            <person name="Martinez-Abarca F."/>
            <person name="Vanderleyden J."/>
            <person name="Cassan F."/>
        </authorList>
    </citation>
    <scope>NUCLEOTIDE SEQUENCE [LARGE SCALE GENOMIC DNA]</scope>
    <source>
        <strain evidence="1 4">Az39</strain>
    </source>
</reference>
<accession>A0A060DDB0</accession>
<dbReference type="EMBL" id="POWG01000003">
    <property type="protein sequence ID" value="PNR00164.1"/>
    <property type="molecule type" value="Genomic_DNA"/>
</dbReference>
<dbReference type="OrthoDB" id="513580at2"/>
<dbReference type="EMBL" id="JBJLSN010000006">
    <property type="protein sequence ID" value="MFL7900705.1"/>
    <property type="molecule type" value="Genomic_DNA"/>
</dbReference>
<protein>
    <submittedName>
        <fullName evidence="1">Uncharacterized protein</fullName>
    </submittedName>
</protein>
<evidence type="ECO:0000313" key="1">
    <source>
        <dbReference type="EMBL" id="AIB10817.1"/>
    </source>
</evidence>
<accession>A0A2K1G5T5</accession>
<reference evidence="2 6" key="3">
    <citation type="submission" date="2024-11" db="EMBL/GenBank/DDBJ databases">
        <title>Draft genome sequences of two bacteria associated to sugarcane roots in Colombia.</title>
        <authorList>
            <person name="Pardo-Diaz S."/>
            <person name="Masmela-Mendoza J."/>
            <person name="Delgadillo-Duran P."/>
            <person name="Bautista E.J."/>
            <person name="Rojas-Tapias D.F."/>
        </authorList>
    </citation>
    <scope>NUCLEOTIDE SEQUENCE [LARGE SCALE GENOMIC DNA]</scope>
    <source>
        <strain evidence="2 6">Ap18</strain>
    </source>
</reference>
<sequence length="110" mass="11449">MSILRFEAVLQTDRTAALMATTDGITGNGGWIVDHTLFSDVMAVIAFCVPANRTTALGEALAAAGILVSPPLPPSLPGTGEAAERELQGQLTLTFAKGTGDLRHEVPAFE</sequence>
<dbReference type="AlphaFoldDB" id="A0A060DDB0"/>
<proteinExistence type="predicted"/>
<evidence type="ECO:0000313" key="4">
    <source>
        <dbReference type="Proteomes" id="UP000027186"/>
    </source>
</evidence>
<name>A0A060DDB0_9PROT</name>
<evidence type="ECO:0000313" key="6">
    <source>
        <dbReference type="Proteomes" id="UP001628281"/>
    </source>
</evidence>
<dbReference type="Proteomes" id="UP001628281">
    <property type="component" value="Unassembled WGS sequence"/>
</dbReference>
<dbReference type="EMBL" id="CP007793">
    <property type="protein sequence ID" value="AIB10817.1"/>
    <property type="molecule type" value="Genomic_DNA"/>
</dbReference>
<evidence type="ECO:0000313" key="3">
    <source>
        <dbReference type="EMBL" id="PNR00164.1"/>
    </source>
</evidence>
<gene>
    <name evidence="1" type="ORF">ABAZ39_02035</name>
    <name evidence="2" type="ORF">ACJ41P_06190</name>
    <name evidence="3" type="ORF">C1S70_04840</name>
</gene>
<reference evidence="3 5" key="2">
    <citation type="submission" date="2018-01" db="EMBL/GenBank/DDBJ databases">
        <title>Whole genome sequence of Azospirillum brasilense REC3 isolated from strawberry roots.</title>
        <authorList>
            <person name="Fontana C.A."/>
            <person name="Salazar S.M."/>
            <person name="Bassi D."/>
            <person name="Puglisi E."/>
            <person name="Lovaisa N.C."/>
            <person name="Toffoli L.M."/>
            <person name="Pedraza R."/>
            <person name="Cocconcelli P.S."/>
        </authorList>
    </citation>
    <scope>NUCLEOTIDE SEQUENCE [LARGE SCALE GENOMIC DNA]</scope>
    <source>
        <strain evidence="3 5">REC3</strain>
    </source>
</reference>
<keyword evidence="6" id="KW-1185">Reference proteome</keyword>
<dbReference type="KEGG" id="abq:ABAZ39_02035"/>
<dbReference type="RefSeq" id="WP_038526210.1">
    <property type="nucleotide sequence ID" value="NZ_CP007793.1"/>
</dbReference>
<evidence type="ECO:0000313" key="5">
    <source>
        <dbReference type="Proteomes" id="UP000236268"/>
    </source>
</evidence>
<dbReference type="Proteomes" id="UP000027186">
    <property type="component" value="Chromosome"/>
</dbReference>
<evidence type="ECO:0000313" key="2">
    <source>
        <dbReference type="EMBL" id="MFL7900705.1"/>
    </source>
</evidence>